<dbReference type="CTD" id="2730"/>
<evidence type="ECO:0000313" key="10">
    <source>
        <dbReference type="Proteomes" id="UP000494040"/>
    </source>
</evidence>
<dbReference type="EnsemblMetazoa" id="XM_024230369.1">
    <property type="protein sequence ID" value="XP_024086137.1"/>
    <property type="gene ID" value="LOC106665489"/>
</dbReference>
<dbReference type="KEGG" id="clec:106665489"/>
<evidence type="ECO:0000313" key="9">
    <source>
        <dbReference type="EnsemblMetazoa" id="XP_024086137.1"/>
    </source>
</evidence>
<comment type="pathway">
    <text evidence="1">Sulfur metabolism; glutathione biosynthesis; glutathione from L-cysteine and L-glutamate: step 1/2.</text>
</comment>
<dbReference type="GO" id="GO:0006750">
    <property type="term" value="P:glutathione biosynthetic process"/>
    <property type="evidence" value="ECO:0007669"/>
    <property type="project" value="UniProtKB-UniPathway"/>
</dbReference>
<evidence type="ECO:0000256" key="4">
    <source>
        <dbReference type="ARBA" id="ARBA00022684"/>
    </source>
</evidence>
<dbReference type="GeneID" id="106665489"/>
<organism evidence="9 10">
    <name type="scientific">Cimex lectularius</name>
    <name type="common">Bed bug</name>
    <name type="synonym">Acanthia lectularia</name>
    <dbReference type="NCBI Taxonomy" id="79782"/>
    <lineage>
        <taxon>Eukaryota</taxon>
        <taxon>Metazoa</taxon>
        <taxon>Ecdysozoa</taxon>
        <taxon>Arthropoda</taxon>
        <taxon>Hexapoda</taxon>
        <taxon>Insecta</taxon>
        <taxon>Pterygota</taxon>
        <taxon>Neoptera</taxon>
        <taxon>Paraneoptera</taxon>
        <taxon>Hemiptera</taxon>
        <taxon>Heteroptera</taxon>
        <taxon>Panheteroptera</taxon>
        <taxon>Cimicomorpha</taxon>
        <taxon>Cimicidae</taxon>
        <taxon>Cimex</taxon>
    </lineage>
</organism>
<dbReference type="GO" id="GO:0035226">
    <property type="term" value="F:glutamate-cysteine ligase catalytic subunit binding"/>
    <property type="evidence" value="ECO:0007669"/>
    <property type="project" value="InterPro"/>
</dbReference>
<name>A0A8I6SQ47_CIMLE</name>
<comment type="similarity">
    <text evidence="2">Belongs to the aldo/keto reductase family. Glutamate--cysteine ligase light chain subfamily.</text>
</comment>
<dbReference type="InterPro" id="IPR032963">
    <property type="entry name" value="Gclm"/>
</dbReference>
<evidence type="ECO:0000256" key="1">
    <source>
        <dbReference type="ARBA" id="ARBA00005006"/>
    </source>
</evidence>
<evidence type="ECO:0000256" key="3">
    <source>
        <dbReference type="ARBA" id="ARBA00011532"/>
    </source>
</evidence>
<keyword evidence="4" id="KW-0317">Glutathione biosynthesis</keyword>
<dbReference type="PANTHER" id="PTHR13295:SF4">
    <property type="entry name" value="GLUTAMATE--CYSTEINE LIGASE REGULATORY SUBUNIT"/>
    <property type="match status" value="1"/>
</dbReference>
<dbReference type="OMA" id="NNLDWCA"/>
<dbReference type="RefSeq" id="XP_024086137.1">
    <property type="nucleotide sequence ID" value="XM_024230369.1"/>
</dbReference>
<evidence type="ECO:0000256" key="6">
    <source>
        <dbReference type="ARBA" id="ARBA00031154"/>
    </source>
</evidence>
<dbReference type="InterPro" id="IPR036812">
    <property type="entry name" value="NAD(P)_OxRdtase_dom_sf"/>
</dbReference>
<sequence>MTGLKDSKGILVKTGNVLNLNDILKKPGQQSSDELLECLKITLADSNRSSNEDLCVITGKEPVYTEDIDPKELVITVKVFLNSGSVETLKSALDNCVEYLSAPVLGSLVLAYQREKFSIQELHSLWTVLEDYTRHGKLERIGISDLDTDSFIELYNWSSIKPSLVQLGLAGCCVVPPKLQDFAKAHDIQLLTHGDPADILPQERLQQLLPEVTKQEQWFVCRFQGHIKCRGVLATKGYIVGIRLG</sequence>
<comment type="subunit">
    <text evidence="3">Heterodimer of a catalytic heavy chain and a regulatory light chain.</text>
</comment>
<dbReference type="Proteomes" id="UP000494040">
    <property type="component" value="Unassembled WGS sequence"/>
</dbReference>
<evidence type="ECO:0000256" key="8">
    <source>
        <dbReference type="ARBA" id="ARBA00032926"/>
    </source>
</evidence>
<accession>A0A8I6SQ47</accession>
<evidence type="ECO:0000256" key="5">
    <source>
        <dbReference type="ARBA" id="ARBA00030406"/>
    </source>
</evidence>
<dbReference type="Gene3D" id="3.20.20.100">
    <property type="entry name" value="NADP-dependent oxidoreductase domain"/>
    <property type="match status" value="1"/>
</dbReference>
<dbReference type="OrthoDB" id="5596051at2759"/>
<keyword evidence="10" id="KW-1185">Reference proteome</keyword>
<proteinExistence type="inferred from homology"/>
<dbReference type="GO" id="GO:0017109">
    <property type="term" value="C:glutamate-cysteine ligase complex"/>
    <property type="evidence" value="ECO:0007669"/>
    <property type="project" value="TreeGrafter"/>
</dbReference>
<evidence type="ECO:0000256" key="7">
    <source>
        <dbReference type="ARBA" id="ARBA00031732"/>
    </source>
</evidence>
<dbReference type="PANTHER" id="PTHR13295">
    <property type="entry name" value="GLUTAMATE CYSTEINE LIGASE REGULATORY SUBUNIT"/>
    <property type="match status" value="1"/>
</dbReference>
<evidence type="ECO:0000256" key="2">
    <source>
        <dbReference type="ARBA" id="ARBA00008612"/>
    </source>
</evidence>
<dbReference type="SUPFAM" id="SSF51430">
    <property type="entry name" value="NAD(P)-linked oxidoreductase"/>
    <property type="match status" value="1"/>
</dbReference>
<dbReference type="AlphaFoldDB" id="A0A8I6SQ47"/>
<protein>
    <recommendedName>
        <fullName evidence="7">GCS light chain</fullName>
    </recommendedName>
    <alternativeName>
        <fullName evidence="5">Gamma-ECS regulatory subunit</fullName>
    </alternativeName>
    <alternativeName>
        <fullName evidence="8">Gamma-glutamylcysteine synthetase regulatory subunit</fullName>
    </alternativeName>
    <alternativeName>
        <fullName evidence="6">Glutamate--cysteine ligase modifier subunit</fullName>
    </alternativeName>
</protein>
<dbReference type="UniPathway" id="UPA00142">
    <property type="reaction ID" value="UER00209"/>
</dbReference>
<dbReference type="GO" id="GO:0030234">
    <property type="term" value="F:enzyme regulator activity"/>
    <property type="evidence" value="ECO:0007669"/>
    <property type="project" value="TreeGrafter"/>
</dbReference>
<reference evidence="9" key="1">
    <citation type="submission" date="2022-01" db="UniProtKB">
        <authorList>
            <consortium name="EnsemblMetazoa"/>
        </authorList>
    </citation>
    <scope>IDENTIFICATION</scope>
</reference>